<dbReference type="AlphaFoldDB" id="A0A382T888"/>
<name>A0A382T888_9ZZZZ</name>
<feature type="non-terminal residue" evidence="1">
    <location>
        <position position="1"/>
    </location>
</feature>
<evidence type="ECO:0000313" key="1">
    <source>
        <dbReference type="EMBL" id="SVD17531.1"/>
    </source>
</evidence>
<gene>
    <name evidence="1" type="ORF">METZ01_LOCUS370385</name>
</gene>
<dbReference type="EMBL" id="UINC01134165">
    <property type="protein sequence ID" value="SVD17531.1"/>
    <property type="molecule type" value="Genomic_DNA"/>
</dbReference>
<feature type="non-terminal residue" evidence="1">
    <location>
        <position position="304"/>
    </location>
</feature>
<protein>
    <submittedName>
        <fullName evidence="1">Uncharacterized protein</fullName>
    </submittedName>
</protein>
<proteinExistence type="predicted"/>
<accession>A0A382T888</accession>
<reference evidence="1" key="1">
    <citation type="submission" date="2018-05" db="EMBL/GenBank/DDBJ databases">
        <authorList>
            <person name="Lanie J.A."/>
            <person name="Ng W.-L."/>
            <person name="Kazmierczak K.M."/>
            <person name="Andrzejewski T.M."/>
            <person name="Davidsen T.M."/>
            <person name="Wayne K.J."/>
            <person name="Tettelin H."/>
            <person name="Glass J.I."/>
            <person name="Rusch D."/>
            <person name="Podicherti R."/>
            <person name="Tsui H.-C.T."/>
            <person name="Winkler M.E."/>
        </authorList>
    </citation>
    <scope>NUCLEOTIDE SEQUENCE</scope>
</reference>
<organism evidence="1">
    <name type="scientific">marine metagenome</name>
    <dbReference type="NCBI Taxonomy" id="408172"/>
    <lineage>
        <taxon>unclassified sequences</taxon>
        <taxon>metagenomes</taxon>
        <taxon>ecological metagenomes</taxon>
    </lineage>
</organism>
<sequence length="304" mass="29721">SVDIYFNSDTPIAGFQFFVEGVDVTGAGGGAAGDAGFTVSTGNNTVLGFSLTGATIAAGEGVLVVLDVTGAGEACLADVIISDSSGNALDATVENCTTISIGDDCPSGNYDCAGVCDGATVEDCAGECGGSAEVDECGVCDGDGPDMCWDGSYECDAADCPDMPGGTVEINYNSDTPIAGFQFDVEGVTVTGAGGGDADAAGFTVSCSATTCVGFSLSGATIPAGAGVLVVLEVEGDTGAACLADLVISDASGNALDAMVEDCLTISVGGGDVYGCTDMDACNYNADATADDGSCDYGTMCWDG</sequence>